<name>A0A563VWV5_9CYAN</name>
<keyword evidence="2" id="KW-1185">Reference proteome</keyword>
<protein>
    <submittedName>
        <fullName evidence="1">Uncharacterized protein</fullName>
    </submittedName>
</protein>
<gene>
    <name evidence="1" type="ORF">H1P_3890002</name>
</gene>
<dbReference type="Proteomes" id="UP000320055">
    <property type="component" value="Unassembled WGS sequence"/>
</dbReference>
<proteinExistence type="predicted"/>
<organism evidence="1 2">
    <name type="scientific">Hyella patelloides LEGE 07179</name>
    <dbReference type="NCBI Taxonomy" id="945734"/>
    <lineage>
        <taxon>Bacteria</taxon>
        <taxon>Bacillati</taxon>
        <taxon>Cyanobacteriota</taxon>
        <taxon>Cyanophyceae</taxon>
        <taxon>Pleurocapsales</taxon>
        <taxon>Hyellaceae</taxon>
        <taxon>Hyella</taxon>
    </lineage>
</organism>
<sequence>MLCKDLIKQLFILILGNCYKVIKYLYVYSDRNFFNHFIVIDIIYDKPGKYKKSYVPRIIL</sequence>
<dbReference type="EMBL" id="CAACVJ010000322">
    <property type="protein sequence ID" value="VEP15929.1"/>
    <property type="molecule type" value="Genomic_DNA"/>
</dbReference>
<evidence type="ECO:0000313" key="2">
    <source>
        <dbReference type="Proteomes" id="UP000320055"/>
    </source>
</evidence>
<accession>A0A563VWV5</accession>
<dbReference type="AlphaFoldDB" id="A0A563VWV5"/>
<reference evidence="1 2" key="1">
    <citation type="submission" date="2019-01" db="EMBL/GenBank/DDBJ databases">
        <authorList>
            <person name="Brito A."/>
        </authorList>
    </citation>
    <scope>NUCLEOTIDE SEQUENCE [LARGE SCALE GENOMIC DNA]</scope>
    <source>
        <strain evidence="1">1</strain>
    </source>
</reference>
<evidence type="ECO:0000313" key="1">
    <source>
        <dbReference type="EMBL" id="VEP15929.1"/>
    </source>
</evidence>